<reference evidence="2 4" key="1">
    <citation type="submission" date="2017-02" db="EMBL/GenBank/DDBJ databases">
        <title>Draft genome sequence of Moraxella caviae CCUG 355 type strain.</title>
        <authorList>
            <person name="Engstrom-Jakobsson H."/>
            <person name="Salva-Serra F."/>
            <person name="Thorell K."/>
            <person name="Gonzales-Siles L."/>
            <person name="Karlsson R."/>
            <person name="Boulund F."/>
            <person name="Engstrand L."/>
            <person name="Moore E."/>
        </authorList>
    </citation>
    <scope>NUCLEOTIDE SEQUENCE [LARGE SCALE GENOMIC DNA]</scope>
    <source>
        <strain evidence="2 4">CCUG 355</strain>
    </source>
</reference>
<dbReference type="Proteomes" id="UP000255279">
    <property type="component" value="Unassembled WGS sequence"/>
</dbReference>
<organism evidence="2 4">
    <name type="scientific">Moraxella caviae</name>
    <dbReference type="NCBI Taxonomy" id="34060"/>
    <lineage>
        <taxon>Bacteria</taxon>
        <taxon>Pseudomonadati</taxon>
        <taxon>Pseudomonadota</taxon>
        <taxon>Gammaproteobacteria</taxon>
        <taxon>Moraxellales</taxon>
        <taxon>Moraxellaceae</taxon>
        <taxon>Moraxella</taxon>
    </lineage>
</organism>
<dbReference type="Proteomes" id="UP000190435">
    <property type="component" value="Unassembled WGS sequence"/>
</dbReference>
<dbReference type="GO" id="GO:0016853">
    <property type="term" value="F:isomerase activity"/>
    <property type="evidence" value="ECO:0007669"/>
    <property type="project" value="UniProtKB-KW"/>
</dbReference>
<dbReference type="RefSeq" id="WP_078276359.1">
    <property type="nucleotide sequence ID" value="NZ_CAACXO010000043.1"/>
</dbReference>
<feature type="transmembrane region" description="Helical" evidence="1">
    <location>
        <begin position="42"/>
        <end position="65"/>
    </location>
</feature>
<dbReference type="InterPro" id="IPR036249">
    <property type="entry name" value="Thioredoxin-like_sf"/>
</dbReference>
<proteinExistence type="predicted"/>
<gene>
    <name evidence="2" type="ORF">B0181_04830</name>
    <name evidence="3" type="ORF">NCTC10293_02174</name>
</gene>
<keyword evidence="1" id="KW-0812">Transmembrane</keyword>
<keyword evidence="1" id="KW-1133">Transmembrane helix</keyword>
<dbReference type="STRING" id="34060.B0181_04830"/>
<dbReference type="EMBL" id="MUXU01000033">
    <property type="protein sequence ID" value="OOR90203.1"/>
    <property type="molecule type" value="Genomic_DNA"/>
</dbReference>
<sequence length="321" mass="34900">MAIQRKSEKTIQTTPQTVQAEQTVNTIDNITTSKKSFIKSKLTSAILAAGIFGVSGYLVGGYTGLPFLMPNSQLDSVLEEHGTIKDKTTKNGMTEFLLDSPDGEFIVYAPNNGRFLFNGPVYHAKEKLPLVFDKYAEQGSDNANATGEHSPAAEVDMGNILEQVDQLGGYKEDSSKKMEDTVYVFYDPRCPYCHSLFDKTRDIKASGRTIKWLPTVALGNRGGDNSDTMKVAAAGLSLKNSSDLDSMFNHTHPGVDSVTPEQAAQVHTNLQALIELAHNFNGPNAGVGVPSAVYVDNDGQTRFVVGPHSEPLYSQIFGDRE</sequence>
<evidence type="ECO:0000313" key="4">
    <source>
        <dbReference type="Proteomes" id="UP000190435"/>
    </source>
</evidence>
<keyword evidence="4" id="KW-1185">Reference proteome</keyword>
<evidence type="ECO:0000256" key="1">
    <source>
        <dbReference type="SAM" id="Phobius"/>
    </source>
</evidence>
<evidence type="ECO:0000313" key="5">
    <source>
        <dbReference type="Proteomes" id="UP000255279"/>
    </source>
</evidence>
<reference evidence="3 5" key="2">
    <citation type="submission" date="2018-06" db="EMBL/GenBank/DDBJ databases">
        <authorList>
            <consortium name="Pathogen Informatics"/>
            <person name="Doyle S."/>
        </authorList>
    </citation>
    <scope>NUCLEOTIDE SEQUENCE [LARGE SCALE GENOMIC DNA]</scope>
    <source>
        <strain evidence="3 5">NCTC10293</strain>
    </source>
</reference>
<protein>
    <submittedName>
        <fullName evidence="3">Disulfide isomerase/thiol-disulfide oxidase</fullName>
    </submittedName>
</protein>
<dbReference type="AlphaFoldDB" id="A0A1T0A382"/>
<dbReference type="OrthoDB" id="12976at2"/>
<dbReference type="SUPFAM" id="SSF52833">
    <property type="entry name" value="Thioredoxin-like"/>
    <property type="match status" value="1"/>
</dbReference>
<dbReference type="EMBL" id="UGQE01000004">
    <property type="protein sequence ID" value="STZ14579.1"/>
    <property type="molecule type" value="Genomic_DNA"/>
</dbReference>
<name>A0A1T0A382_9GAMM</name>
<dbReference type="Gene3D" id="3.40.30.10">
    <property type="entry name" value="Glutaredoxin"/>
    <property type="match status" value="1"/>
</dbReference>
<evidence type="ECO:0000313" key="3">
    <source>
        <dbReference type="EMBL" id="STZ14579.1"/>
    </source>
</evidence>
<keyword evidence="1" id="KW-0472">Membrane</keyword>
<accession>A0A1T0A382</accession>
<evidence type="ECO:0000313" key="2">
    <source>
        <dbReference type="EMBL" id="OOR90203.1"/>
    </source>
</evidence>
<keyword evidence="3" id="KW-0413">Isomerase</keyword>